<dbReference type="GO" id="GO:0003677">
    <property type="term" value="F:DNA binding"/>
    <property type="evidence" value="ECO:0007669"/>
    <property type="project" value="UniProtKB-KW"/>
</dbReference>
<dbReference type="GO" id="GO:0006355">
    <property type="term" value="P:regulation of DNA-templated transcription"/>
    <property type="evidence" value="ECO:0007669"/>
    <property type="project" value="InterPro"/>
</dbReference>
<evidence type="ECO:0000256" key="2">
    <source>
        <dbReference type="ARBA" id="ARBA00023125"/>
    </source>
</evidence>
<proteinExistence type="predicted"/>
<accession>A0A6G4W9B5</accession>
<evidence type="ECO:0000259" key="4">
    <source>
        <dbReference type="PROSITE" id="PS50043"/>
    </source>
</evidence>
<evidence type="ECO:0000313" key="5">
    <source>
        <dbReference type="EMBL" id="NGO51362.1"/>
    </source>
</evidence>
<evidence type="ECO:0000313" key="6">
    <source>
        <dbReference type="Proteomes" id="UP001642900"/>
    </source>
</evidence>
<dbReference type="InterPro" id="IPR000792">
    <property type="entry name" value="Tscrpt_reg_LuxR_C"/>
</dbReference>
<keyword evidence="6" id="KW-1185">Reference proteome</keyword>
<dbReference type="Proteomes" id="UP001642900">
    <property type="component" value="Unassembled WGS sequence"/>
</dbReference>
<dbReference type="Gene3D" id="1.10.10.10">
    <property type="entry name" value="Winged helix-like DNA-binding domain superfamily/Winged helix DNA-binding domain"/>
    <property type="match status" value="1"/>
</dbReference>
<sequence>MRHVFSNVIADLIELLPNSERQLLRRLCETVESGGEAAMTVSRRECTAAARLASRLPSAVRWQAGELNLVSRDAANLLRAAARDSATTTLDNSAADPVVEIRAKQDRGDFERAISLFRENGGVYFIHYHGNDACLDILNRFPQEVVDAEEMLTLALAMHALKAGNVTHARFLIVRRFGDDMLSLETVIRGRARYSLAVRQFRFLMAIYEDHTVSNELRTLLFDMLAEFPIDDHLHRGGFYNSMLAVCLQRRELNEAEEIAKRAHHHYREAEAHLLVFYIELHRVVFSLRRGMLGEADRWVSQARDALGRVRFDTPTDQRLLNLLEGVVAYENGEPEHLVRFVAEEFDKFAYGEIWPTVVELALVYCSRVVSRQVGLGAAISFLDKWRVQEWRSRRFNLAITMREIEILQTANRWQSASDRLMTVQSRINLTWVESAEEALARLVDPIEIELAMAWLRLLIQHQPRRPILRDQVEMLLRNENIGERERGRLRLWAAYLARTHRDVTRARHLFSELLEDIARIGIITHLLGDIGLVDALLDDKRIAAHVLSSPDRRATVRKLHTFTQRRETERTPLTRQELRVLRLVAEGATNKFVARQFRLSEVTVKFHLTNIYRKMGCRKRAEAVASARALGWL</sequence>
<keyword evidence="1" id="KW-0805">Transcription regulation</keyword>
<dbReference type="PROSITE" id="PS00622">
    <property type="entry name" value="HTH_LUXR_1"/>
    <property type="match status" value="1"/>
</dbReference>
<gene>
    <name evidence="5" type="ORF">G6N73_09240</name>
</gene>
<evidence type="ECO:0000256" key="3">
    <source>
        <dbReference type="ARBA" id="ARBA00023163"/>
    </source>
</evidence>
<name>A0A6G4W9B5_9HYPH</name>
<dbReference type="EMBL" id="JAAKZF010000008">
    <property type="protein sequence ID" value="NGO51362.1"/>
    <property type="molecule type" value="Genomic_DNA"/>
</dbReference>
<dbReference type="RefSeq" id="WP_165026466.1">
    <property type="nucleotide sequence ID" value="NZ_JAAKZF010000008.1"/>
</dbReference>
<dbReference type="SMART" id="SM00421">
    <property type="entry name" value="HTH_LUXR"/>
    <property type="match status" value="1"/>
</dbReference>
<dbReference type="InterPro" id="IPR016032">
    <property type="entry name" value="Sig_transdc_resp-reg_C-effctor"/>
</dbReference>
<keyword evidence="3" id="KW-0804">Transcription</keyword>
<organism evidence="5 6">
    <name type="scientific">Allomesorhizobium camelthorni</name>
    <dbReference type="NCBI Taxonomy" id="475069"/>
    <lineage>
        <taxon>Bacteria</taxon>
        <taxon>Pseudomonadati</taxon>
        <taxon>Pseudomonadota</taxon>
        <taxon>Alphaproteobacteria</taxon>
        <taxon>Hyphomicrobiales</taxon>
        <taxon>Phyllobacteriaceae</taxon>
        <taxon>Allomesorhizobium</taxon>
    </lineage>
</organism>
<dbReference type="PROSITE" id="PS50043">
    <property type="entry name" value="HTH_LUXR_2"/>
    <property type="match status" value="1"/>
</dbReference>
<dbReference type="Pfam" id="PF00196">
    <property type="entry name" value="GerE"/>
    <property type="match status" value="1"/>
</dbReference>
<protein>
    <submittedName>
        <fullName evidence="5">Response regulator transcription factor</fullName>
    </submittedName>
</protein>
<evidence type="ECO:0000256" key="1">
    <source>
        <dbReference type="ARBA" id="ARBA00023015"/>
    </source>
</evidence>
<reference evidence="5 6" key="1">
    <citation type="submission" date="2020-02" db="EMBL/GenBank/DDBJ databases">
        <title>Genome sequence of strain CCNWXJ40-4.</title>
        <authorList>
            <person name="Gao J."/>
            <person name="Sun J."/>
        </authorList>
    </citation>
    <scope>NUCLEOTIDE SEQUENCE [LARGE SCALE GENOMIC DNA]</scope>
    <source>
        <strain evidence="5 6">CCNWXJ 40-4</strain>
    </source>
</reference>
<dbReference type="InterPro" id="IPR036388">
    <property type="entry name" value="WH-like_DNA-bd_sf"/>
</dbReference>
<dbReference type="PRINTS" id="PR00038">
    <property type="entry name" value="HTHLUXR"/>
</dbReference>
<keyword evidence="2" id="KW-0238">DNA-binding</keyword>
<dbReference type="SUPFAM" id="SSF46894">
    <property type="entry name" value="C-terminal effector domain of the bipartite response regulators"/>
    <property type="match status" value="1"/>
</dbReference>
<dbReference type="AlphaFoldDB" id="A0A6G4W9B5"/>
<dbReference type="CDD" id="cd06170">
    <property type="entry name" value="LuxR_C_like"/>
    <property type="match status" value="1"/>
</dbReference>
<comment type="caution">
    <text evidence="5">The sequence shown here is derived from an EMBL/GenBank/DDBJ whole genome shotgun (WGS) entry which is preliminary data.</text>
</comment>
<dbReference type="PANTHER" id="PTHR44688:SF16">
    <property type="entry name" value="DNA-BINDING TRANSCRIPTIONAL ACTIVATOR DEVR_DOSR"/>
    <property type="match status" value="1"/>
</dbReference>
<feature type="domain" description="HTH luxR-type" evidence="4">
    <location>
        <begin position="567"/>
        <end position="632"/>
    </location>
</feature>
<dbReference type="PANTHER" id="PTHR44688">
    <property type="entry name" value="DNA-BINDING TRANSCRIPTIONAL ACTIVATOR DEVR_DOSR"/>
    <property type="match status" value="1"/>
</dbReference>